<gene>
    <name evidence="5" type="ORF">GCM10007927_03560</name>
</gene>
<accession>A0ABQ5VFA2</accession>
<evidence type="ECO:0000256" key="2">
    <source>
        <dbReference type="ARBA" id="ARBA00023125"/>
    </source>
</evidence>
<keyword evidence="3" id="KW-0804">Transcription</keyword>
<keyword evidence="6" id="KW-1185">Reference proteome</keyword>
<dbReference type="InterPro" id="IPR011991">
    <property type="entry name" value="ArsR-like_HTH"/>
</dbReference>
<evidence type="ECO:0000313" key="5">
    <source>
        <dbReference type="EMBL" id="GLQ25553.1"/>
    </source>
</evidence>
<dbReference type="EMBL" id="BSNL01000001">
    <property type="protein sequence ID" value="GLQ25553.1"/>
    <property type="molecule type" value="Genomic_DNA"/>
</dbReference>
<keyword evidence="2" id="KW-0238">DNA-binding</keyword>
<protein>
    <recommendedName>
        <fullName evidence="4">HTH marR-type domain-containing protein</fullName>
    </recommendedName>
</protein>
<dbReference type="InterPro" id="IPR052362">
    <property type="entry name" value="HTH-GbsR_regulator"/>
</dbReference>
<evidence type="ECO:0000259" key="4">
    <source>
        <dbReference type="Pfam" id="PF12802"/>
    </source>
</evidence>
<organism evidence="5 6">
    <name type="scientific">Sulfitobacter pacificus</name>
    <dbReference type="NCBI Taxonomy" id="1499314"/>
    <lineage>
        <taxon>Bacteria</taxon>
        <taxon>Pseudomonadati</taxon>
        <taxon>Pseudomonadota</taxon>
        <taxon>Alphaproteobacteria</taxon>
        <taxon>Rhodobacterales</taxon>
        <taxon>Roseobacteraceae</taxon>
        <taxon>Sulfitobacter</taxon>
    </lineage>
</organism>
<proteinExistence type="predicted"/>
<name>A0ABQ5VFA2_9RHOB</name>
<keyword evidence="1" id="KW-0805">Transcription regulation</keyword>
<sequence length="156" mass="17141">MPVEPTFASVRSDFIEKTGLISQAEGLPRIAGRIFGMLMFDGEMVSFTEIATRLQVSRASISTSIRILEERGLVKRMAKPGERQDFFQLAENPYATMLTGIQKRTQATRDEIAQTIKNLPPAADAVNRLAAYADFYASLDAAVAVALDEVTAKPTR</sequence>
<dbReference type="Proteomes" id="UP001161388">
    <property type="component" value="Unassembled WGS sequence"/>
</dbReference>
<evidence type="ECO:0000256" key="1">
    <source>
        <dbReference type="ARBA" id="ARBA00023015"/>
    </source>
</evidence>
<evidence type="ECO:0000256" key="3">
    <source>
        <dbReference type="ARBA" id="ARBA00023163"/>
    </source>
</evidence>
<dbReference type="SUPFAM" id="SSF46785">
    <property type="entry name" value="Winged helix' DNA-binding domain"/>
    <property type="match status" value="1"/>
</dbReference>
<comment type="caution">
    <text evidence="5">The sequence shown here is derived from an EMBL/GenBank/DDBJ whole genome shotgun (WGS) entry which is preliminary data.</text>
</comment>
<dbReference type="PANTHER" id="PTHR38465">
    <property type="entry name" value="HTH-TYPE TRANSCRIPTIONAL REGULATOR MJ1563-RELATED"/>
    <property type="match status" value="1"/>
</dbReference>
<dbReference type="InterPro" id="IPR036390">
    <property type="entry name" value="WH_DNA-bd_sf"/>
</dbReference>
<dbReference type="Pfam" id="PF12802">
    <property type="entry name" value="MarR_2"/>
    <property type="match status" value="1"/>
</dbReference>
<dbReference type="RefSeq" id="WP_284369968.1">
    <property type="nucleotide sequence ID" value="NZ_BSNL01000001.1"/>
</dbReference>
<dbReference type="InterPro" id="IPR036388">
    <property type="entry name" value="WH-like_DNA-bd_sf"/>
</dbReference>
<dbReference type="CDD" id="cd00090">
    <property type="entry name" value="HTH_ARSR"/>
    <property type="match status" value="1"/>
</dbReference>
<dbReference type="InterPro" id="IPR000835">
    <property type="entry name" value="HTH_MarR-typ"/>
</dbReference>
<dbReference type="Gene3D" id="1.10.10.10">
    <property type="entry name" value="Winged helix-like DNA-binding domain superfamily/Winged helix DNA-binding domain"/>
    <property type="match status" value="1"/>
</dbReference>
<feature type="domain" description="HTH marR-type" evidence="4">
    <location>
        <begin position="26"/>
        <end position="76"/>
    </location>
</feature>
<evidence type="ECO:0000313" key="6">
    <source>
        <dbReference type="Proteomes" id="UP001161388"/>
    </source>
</evidence>
<reference evidence="5" key="1">
    <citation type="journal article" date="2014" name="Int. J. Syst. Evol. Microbiol.">
        <title>Complete genome of a new Firmicutes species belonging to the dominant human colonic microbiota ('Ruminococcus bicirculans') reveals two chromosomes and a selective capacity to utilize plant glucans.</title>
        <authorList>
            <consortium name="NISC Comparative Sequencing Program"/>
            <person name="Wegmann U."/>
            <person name="Louis P."/>
            <person name="Goesmann A."/>
            <person name="Henrissat B."/>
            <person name="Duncan S.H."/>
            <person name="Flint H.J."/>
        </authorList>
    </citation>
    <scope>NUCLEOTIDE SEQUENCE</scope>
    <source>
        <strain evidence="5">NBRC 109915</strain>
    </source>
</reference>
<reference evidence="5" key="2">
    <citation type="submission" date="2023-01" db="EMBL/GenBank/DDBJ databases">
        <title>Draft genome sequence of Sulfitobacter pacificus strain NBRC 109915.</title>
        <authorList>
            <person name="Sun Q."/>
            <person name="Mori K."/>
        </authorList>
    </citation>
    <scope>NUCLEOTIDE SEQUENCE</scope>
    <source>
        <strain evidence="5">NBRC 109915</strain>
    </source>
</reference>
<dbReference type="PANTHER" id="PTHR38465:SF1">
    <property type="entry name" value="HTH-TYPE TRANSCRIPTIONAL REGULATOR MJ1563-RELATED"/>
    <property type="match status" value="1"/>
</dbReference>